<evidence type="ECO:0000256" key="5">
    <source>
        <dbReference type="SAM" id="Phobius"/>
    </source>
</evidence>
<dbReference type="Pfam" id="PF17862">
    <property type="entry name" value="AAA_lid_3"/>
    <property type="match status" value="1"/>
</dbReference>
<keyword evidence="2 4" id="KW-0547">Nucleotide-binding</keyword>
<dbReference type="EMBL" id="OX465084">
    <property type="protein sequence ID" value="CAI9297866.1"/>
    <property type="molecule type" value="Genomic_DNA"/>
</dbReference>
<dbReference type="InterPro" id="IPR003960">
    <property type="entry name" value="ATPase_AAA_CS"/>
</dbReference>
<accession>A0AA36EIB6</accession>
<evidence type="ECO:0000259" key="8">
    <source>
        <dbReference type="Pfam" id="PF17862"/>
    </source>
</evidence>
<sequence>MEWNNMFLLSALPLKVVALENENIVKDGPVTISSRSILKSASMYASEYKNMHNRRFVAGTGNASLRFIDVEQSQTLHLWRSNSVESCFPYLISSICCCGSSKMQSSGTSWIATELSSGHCSKQEQIHNSIVSNLLALMDGLDSRGQVVLVGATNRIHAIDGALRRPGRYDRDFTFQLPGLDACVEILDILTRKWKQPPVKELKLELVASCVGYCGADLKALCTEAAIHAFCEKYPQVYTSDDKFLIDVESVEVEKKHFMEAMSAITRAAHRDPGFCCVGLRVLGWIIWDLLLYMNWKIFLFMPFDFLLFYLIRVLRHQRKLWFRLQEMLEPLENPRTN</sequence>
<proteinExistence type="inferred from homology"/>
<comment type="similarity">
    <text evidence="1 4">Belongs to the AAA ATPase family.</text>
</comment>
<feature type="chain" id="PRO_5041360406" description="Vesicle-fusing ATPase" evidence="6">
    <location>
        <begin position="19"/>
        <end position="338"/>
    </location>
</feature>
<dbReference type="PANTHER" id="PTHR23069:SF0">
    <property type="entry name" value="TAT-BINDING HOMOLOG 7"/>
    <property type="match status" value="1"/>
</dbReference>
<dbReference type="GO" id="GO:0006334">
    <property type="term" value="P:nucleosome assembly"/>
    <property type="evidence" value="ECO:0007669"/>
    <property type="project" value="TreeGrafter"/>
</dbReference>
<gene>
    <name evidence="9" type="ORF">LSALG_LOCUS36651</name>
</gene>
<dbReference type="GO" id="GO:0016887">
    <property type="term" value="F:ATP hydrolysis activity"/>
    <property type="evidence" value="ECO:0007669"/>
    <property type="project" value="InterPro"/>
</dbReference>
<evidence type="ECO:0000313" key="10">
    <source>
        <dbReference type="Proteomes" id="UP001177003"/>
    </source>
</evidence>
<keyword evidence="5" id="KW-1133">Transmembrane helix</keyword>
<evidence type="ECO:0000256" key="3">
    <source>
        <dbReference type="ARBA" id="ARBA00022840"/>
    </source>
</evidence>
<name>A0AA36EIB6_LACSI</name>
<keyword evidence="3 4" id="KW-0067">ATP-binding</keyword>
<dbReference type="Gene3D" id="3.40.50.300">
    <property type="entry name" value="P-loop containing nucleotide triphosphate hydrolases"/>
    <property type="match status" value="1"/>
</dbReference>
<dbReference type="GO" id="GO:0006337">
    <property type="term" value="P:nucleosome disassembly"/>
    <property type="evidence" value="ECO:0007669"/>
    <property type="project" value="TreeGrafter"/>
</dbReference>
<dbReference type="GO" id="GO:0003682">
    <property type="term" value="F:chromatin binding"/>
    <property type="evidence" value="ECO:0007669"/>
    <property type="project" value="TreeGrafter"/>
</dbReference>
<dbReference type="SUPFAM" id="SSF52540">
    <property type="entry name" value="P-loop containing nucleoside triphosphate hydrolases"/>
    <property type="match status" value="1"/>
</dbReference>
<dbReference type="Gene3D" id="1.10.8.60">
    <property type="match status" value="1"/>
</dbReference>
<protein>
    <recommendedName>
        <fullName evidence="11">Vesicle-fusing ATPase</fullName>
    </recommendedName>
</protein>
<dbReference type="GO" id="GO:0045815">
    <property type="term" value="P:transcription initiation-coupled chromatin remodeling"/>
    <property type="evidence" value="ECO:0007669"/>
    <property type="project" value="TreeGrafter"/>
</dbReference>
<evidence type="ECO:0008006" key="11">
    <source>
        <dbReference type="Google" id="ProtNLM"/>
    </source>
</evidence>
<dbReference type="GO" id="GO:0005634">
    <property type="term" value="C:nucleus"/>
    <property type="evidence" value="ECO:0007669"/>
    <property type="project" value="TreeGrafter"/>
</dbReference>
<keyword evidence="5" id="KW-0472">Membrane</keyword>
<dbReference type="GO" id="GO:0042393">
    <property type="term" value="F:histone binding"/>
    <property type="evidence" value="ECO:0007669"/>
    <property type="project" value="TreeGrafter"/>
</dbReference>
<organism evidence="9 10">
    <name type="scientific">Lactuca saligna</name>
    <name type="common">Willowleaf lettuce</name>
    <dbReference type="NCBI Taxonomy" id="75948"/>
    <lineage>
        <taxon>Eukaryota</taxon>
        <taxon>Viridiplantae</taxon>
        <taxon>Streptophyta</taxon>
        <taxon>Embryophyta</taxon>
        <taxon>Tracheophyta</taxon>
        <taxon>Spermatophyta</taxon>
        <taxon>Magnoliopsida</taxon>
        <taxon>eudicotyledons</taxon>
        <taxon>Gunneridae</taxon>
        <taxon>Pentapetalae</taxon>
        <taxon>asterids</taxon>
        <taxon>campanulids</taxon>
        <taxon>Asterales</taxon>
        <taxon>Asteraceae</taxon>
        <taxon>Cichorioideae</taxon>
        <taxon>Cichorieae</taxon>
        <taxon>Lactucinae</taxon>
        <taxon>Lactuca</taxon>
    </lineage>
</organism>
<feature type="transmembrane region" description="Helical" evidence="5">
    <location>
        <begin position="285"/>
        <end position="312"/>
    </location>
</feature>
<dbReference type="GO" id="GO:0005524">
    <property type="term" value="F:ATP binding"/>
    <property type="evidence" value="ECO:0007669"/>
    <property type="project" value="UniProtKB-KW"/>
</dbReference>
<evidence type="ECO:0000256" key="2">
    <source>
        <dbReference type="ARBA" id="ARBA00022741"/>
    </source>
</evidence>
<dbReference type="InterPro" id="IPR041569">
    <property type="entry name" value="AAA_lid_3"/>
</dbReference>
<dbReference type="InterPro" id="IPR027417">
    <property type="entry name" value="P-loop_NTPase"/>
</dbReference>
<feature type="domain" description="ATPase AAA-type core" evidence="7">
    <location>
        <begin position="122"/>
        <end position="176"/>
    </location>
</feature>
<keyword evidence="5" id="KW-0812">Transmembrane</keyword>
<dbReference type="PANTHER" id="PTHR23069">
    <property type="entry name" value="AAA DOMAIN-CONTAINING"/>
    <property type="match status" value="1"/>
</dbReference>
<dbReference type="Proteomes" id="UP001177003">
    <property type="component" value="Chromosome 8"/>
</dbReference>
<feature type="signal peptide" evidence="6">
    <location>
        <begin position="1"/>
        <end position="18"/>
    </location>
</feature>
<evidence type="ECO:0000313" key="9">
    <source>
        <dbReference type="EMBL" id="CAI9297866.1"/>
    </source>
</evidence>
<dbReference type="PROSITE" id="PS00674">
    <property type="entry name" value="AAA"/>
    <property type="match status" value="1"/>
</dbReference>
<evidence type="ECO:0000256" key="6">
    <source>
        <dbReference type="SAM" id="SignalP"/>
    </source>
</evidence>
<dbReference type="FunFam" id="1.10.8.60:FF:000016">
    <property type="entry name" value="ATPase family AAA domain-containing protein 2B"/>
    <property type="match status" value="1"/>
</dbReference>
<keyword evidence="6" id="KW-0732">Signal</keyword>
<feature type="domain" description="AAA ATPase AAA+ lid" evidence="8">
    <location>
        <begin position="205"/>
        <end position="232"/>
    </location>
</feature>
<dbReference type="InterPro" id="IPR003959">
    <property type="entry name" value="ATPase_AAA_core"/>
</dbReference>
<reference evidence="9" key="1">
    <citation type="submission" date="2023-04" db="EMBL/GenBank/DDBJ databases">
        <authorList>
            <person name="Vijverberg K."/>
            <person name="Xiong W."/>
            <person name="Schranz E."/>
        </authorList>
    </citation>
    <scope>NUCLEOTIDE SEQUENCE</scope>
</reference>
<evidence type="ECO:0000259" key="7">
    <source>
        <dbReference type="Pfam" id="PF00004"/>
    </source>
</evidence>
<evidence type="ECO:0000256" key="1">
    <source>
        <dbReference type="ARBA" id="ARBA00006914"/>
    </source>
</evidence>
<keyword evidence="10" id="KW-1185">Reference proteome</keyword>
<dbReference type="AlphaFoldDB" id="A0AA36EIB6"/>
<evidence type="ECO:0000256" key="4">
    <source>
        <dbReference type="RuleBase" id="RU003651"/>
    </source>
</evidence>
<dbReference type="Pfam" id="PF00004">
    <property type="entry name" value="AAA"/>
    <property type="match status" value="1"/>
</dbReference>
<dbReference type="InterPro" id="IPR045199">
    <property type="entry name" value="ATAD2-like"/>
</dbReference>